<keyword evidence="2 6" id="KW-0813">Transport</keyword>
<evidence type="ECO:0000313" key="8">
    <source>
        <dbReference type="EMBL" id="AJR09381.1"/>
    </source>
</evidence>
<reference evidence="8 9" key="1">
    <citation type="submission" date="2013-05" db="EMBL/GenBank/DDBJ databases">
        <title>Complete genome sequence of the lipase-producing bacterium Photobacterium gaetbulicola Gung47.</title>
        <authorList>
            <person name="Kim Y.-O."/>
        </authorList>
    </citation>
    <scope>NUCLEOTIDE SEQUENCE [LARGE SCALE GENOMIC DNA]</scope>
    <source>
        <strain evidence="8 9">Gung47</strain>
    </source>
</reference>
<feature type="transmembrane region" description="Helical" evidence="7">
    <location>
        <begin position="254"/>
        <end position="278"/>
    </location>
</feature>
<feature type="transmembrane region" description="Helical" evidence="7">
    <location>
        <begin position="148"/>
        <end position="166"/>
    </location>
</feature>
<organism evidence="8 9">
    <name type="scientific">Photobacterium gaetbulicola Gung47</name>
    <dbReference type="NCBI Taxonomy" id="658445"/>
    <lineage>
        <taxon>Bacteria</taxon>
        <taxon>Pseudomonadati</taxon>
        <taxon>Pseudomonadota</taxon>
        <taxon>Gammaproteobacteria</taxon>
        <taxon>Vibrionales</taxon>
        <taxon>Vibrionaceae</taxon>
        <taxon>Photobacterium</taxon>
    </lineage>
</organism>
<keyword evidence="4 7" id="KW-1133">Transmembrane helix</keyword>
<dbReference type="STRING" id="658445.H744_2c2725"/>
<dbReference type="KEGG" id="pgb:H744_2c2725"/>
<name>A0A0C5WCG6_9GAMM</name>
<dbReference type="EMBL" id="CP005974">
    <property type="protein sequence ID" value="AJR09381.1"/>
    <property type="molecule type" value="Genomic_DNA"/>
</dbReference>
<feature type="transmembrane region" description="Helical" evidence="7">
    <location>
        <begin position="47"/>
        <end position="71"/>
    </location>
</feature>
<dbReference type="GO" id="GO:0016020">
    <property type="term" value="C:membrane"/>
    <property type="evidence" value="ECO:0007669"/>
    <property type="project" value="UniProtKB-SubCell"/>
</dbReference>
<dbReference type="PANTHER" id="PTHR42948:SF1">
    <property type="entry name" value="TRANSPORTER"/>
    <property type="match status" value="1"/>
</dbReference>
<evidence type="ECO:0000256" key="7">
    <source>
        <dbReference type="SAM" id="Phobius"/>
    </source>
</evidence>
<protein>
    <recommendedName>
        <fullName evidence="6">Transporter</fullName>
    </recommendedName>
</protein>
<dbReference type="NCBIfam" id="NF037979">
    <property type="entry name" value="Na_transp"/>
    <property type="match status" value="1"/>
</dbReference>
<sequence>MATTNTTTQPRDSWGSKLGFVMAAAGSAVGLGNIWKFPYTAGESGGGAFVAIYLLFVIVIGFSVMLTEFAVGRKTGLSAVGAFKSTDRRWSFVGVIGVVSGLLIMGFYPVVGGWAIAYIYKIATGLLSTPEAIGDSFGGFISNPIQPLFWMGLYLVFNILVVIKGISGGIEKAGKILMPLLFAILILVAVKGLSLPGATAGLEFLFKPDFSKVDSTVVLAALGQAFFSLSLGMGCMITYGSYLKKKENLVQTTAMVTAMDTAVAILAGVAMFPAMFAFSMEPAAGPGLIFVVVPQLFAEMGGIVGLLLALLFFIGLSVAALTSSVSLLEVVVSYLIDEKGMKRSTAVFSASALMAFLCVFASLSLGGLGPTLFETGAFDIFDLLTDKIFLAVGGMLVCIFAGWRLNRSELEKEITNDGEIKFPLFGLWYNLVKYVIPFAIAIVAIAGVKAGFDSGKGEIMVMGLAIIGIGALISKKL</sequence>
<dbReference type="GO" id="GO:0015293">
    <property type="term" value="F:symporter activity"/>
    <property type="evidence" value="ECO:0007669"/>
    <property type="project" value="UniProtKB-KW"/>
</dbReference>
<comment type="subcellular location">
    <subcellularLocation>
        <location evidence="1">Membrane</location>
        <topology evidence="1">Multi-pass membrane protein</topology>
    </subcellularLocation>
</comment>
<comment type="similarity">
    <text evidence="6">Belongs to the sodium:neurotransmitter symporter (SNF) (TC 2.A.22) family.</text>
</comment>
<feature type="transmembrane region" description="Helical" evidence="7">
    <location>
        <begin position="18"/>
        <end position="35"/>
    </location>
</feature>
<feature type="transmembrane region" description="Helical" evidence="7">
    <location>
        <begin position="348"/>
        <end position="368"/>
    </location>
</feature>
<dbReference type="InterPro" id="IPR047218">
    <property type="entry name" value="YocR/YhdH-like"/>
</dbReference>
<gene>
    <name evidence="8" type="ORF">H744_2c2725</name>
</gene>
<evidence type="ECO:0000256" key="4">
    <source>
        <dbReference type="ARBA" id="ARBA00022989"/>
    </source>
</evidence>
<evidence type="ECO:0000256" key="6">
    <source>
        <dbReference type="RuleBase" id="RU003732"/>
    </source>
</evidence>
<dbReference type="InterPro" id="IPR000175">
    <property type="entry name" value="Na/ntran_symport"/>
</dbReference>
<feature type="transmembrane region" description="Helical" evidence="7">
    <location>
        <begin position="303"/>
        <end position="336"/>
    </location>
</feature>
<feature type="transmembrane region" description="Helical" evidence="7">
    <location>
        <begin position="427"/>
        <end position="447"/>
    </location>
</feature>
<proteinExistence type="inferred from homology"/>
<keyword evidence="5 7" id="KW-0472">Membrane</keyword>
<feature type="transmembrane region" description="Helical" evidence="7">
    <location>
        <begin position="218"/>
        <end position="242"/>
    </location>
</feature>
<feature type="transmembrane region" description="Helical" evidence="7">
    <location>
        <begin position="92"/>
        <end position="120"/>
    </location>
</feature>
<dbReference type="OrthoDB" id="9762833at2"/>
<evidence type="ECO:0000313" key="9">
    <source>
        <dbReference type="Proteomes" id="UP000032303"/>
    </source>
</evidence>
<dbReference type="CDD" id="cd10336">
    <property type="entry name" value="SLC6sbd_Tyt1-Like"/>
    <property type="match status" value="1"/>
</dbReference>
<dbReference type="PROSITE" id="PS00610">
    <property type="entry name" value="NA_NEUROTRAN_SYMP_1"/>
    <property type="match status" value="1"/>
</dbReference>
<feature type="transmembrane region" description="Helical" evidence="7">
    <location>
        <begin position="459"/>
        <end position="474"/>
    </location>
</feature>
<dbReference type="PRINTS" id="PR00176">
    <property type="entry name" value="NANEUSMPORT"/>
</dbReference>
<dbReference type="HOGENOM" id="CLU_006855_3_4_6"/>
<keyword evidence="9" id="KW-1185">Reference proteome</keyword>
<dbReference type="PANTHER" id="PTHR42948">
    <property type="entry name" value="TRANSPORTER"/>
    <property type="match status" value="1"/>
</dbReference>
<accession>A0A0C5WCG6</accession>
<dbReference type="InterPro" id="IPR037272">
    <property type="entry name" value="SNS_sf"/>
</dbReference>
<keyword evidence="6" id="KW-0769">Symport</keyword>
<evidence type="ECO:0000256" key="1">
    <source>
        <dbReference type="ARBA" id="ARBA00004141"/>
    </source>
</evidence>
<dbReference type="Pfam" id="PF00209">
    <property type="entry name" value="SNF"/>
    <property type="match status" value="2"/>
</dbReference>
<evidence type="ECO:0000256" key="5">
    <source>
        <dbReference type="ARBA" id="ARBA00023136"/>
    </source>
</evidence>
<feature type="transmembrane region" description="Helical" evidence="7">
    <location>
        <begin position="388"/>
        <end position="406"/>
    </location>
</feature>
<feature type="transmembrane region" description="Helical" evidence="7">
    <location>
        <begin position="178"/>
        <end position="198"/>
    </location>
</feature>
<evidence type="ECO:0000256" key="3">
    <source>
        <dbReference type="ARBA" id="ARBA00022692"/>
    </source>
</evidence>
<dbReference type="AlphaFoldDB" id="A0A0C5WCG6"/>
<keyword evidence="3 6" id="KW-0812">Transmembrane</keyword>
<dbReference type="PROSITE" id="PS50267">
    <property type="entry name" value="NA_NEUROTRAN_SYMP_3"/>
    <property type="match status" value="1"/>
</dbReference>
<evidence type="ECO:0000256" key="2">
    <source>
        <dbReference type="ARBA" id="ARBA00022448"/>
    </source>
</evidence>
<dbReference type="Proteomes" id="UP000032303">
    <property type="component" value="Chromosome 2"/>
</dbReference>
<dbReference type="SUPFAM" id="SSF161070">
    <property type="entry name" value="SNF-like"/>
    <property type="match status" value="1"/>
</dbReference>
<dbReference type="PATRIC" id="fig|658445.3.peg.4761"/>